<keyword evidence="2 4" id="KW-0238">DNA-binding</keyword>
<evidence type="ECO:0000256" key="4">
    <source>
        <dbReference type="PROSITE-ProRule" id="PRU00335"/>
    </source>
</evidence>
<keyword evidence="7" id="KW-1185">Reference proteome</keyword>
<dbReference type="Gene3D" id="1.10.357.10">
    <property type="entry name" value="Tetracycline Repressor, domain 2"/>
    <property type="match status" value="1"/>
</dbReference>
<keyword evidence="3" id="KW-0804">Transcription</keyword>
<accession>A0A7W7T5N4</accession>
<evidence type="ECO:0000259" key="5">
    <source>
        <dbReference type="PROSITE" id="PS50977"/>
    </source>
</evidence>
<evidence type="ECO:0000256" key="1">
    <source>
        <dbReference type="ARBA" id="ARBA00023015"/>
    </source>
</evidence>
<dbReference type="GO" id="GO:0003700">
    <property type="term" value="F:DNA-binding transcription factor activity"/>
    <property type="evidence" value="ECO:0007669"/>
    <property type="project" value="TreeGrafter"/>
</dbReference>
<evidence type="ECO:0000313" key="6">
    <source>
        <dbReference type="EMBL" id="MBB4967015.1"/>
    </source>
</evidence>
<proteinExistence type="predicted"/>
<dbReference type="InterPro" id="IPR001647">
    <property type="entry name" value="HTH_TetR"/>
</dbReference>
<dbReference type="InterPro" id="IPR041347">
    <property type="entry name" value="MftR_C"/>
</dbReference>
<gene>
    <name evidence="6" type="ORF">F4559_004374</name>
</gene>
<dbReference type="PANTHER" id="PTHR30055:SF238">
    <property type="entry name" value="MYCOFACTOCIN BIOSYNTHESIS TRANSCRIPTIONAL REGULATOR MFTR-RELATED"/>
    <property type="match status" value="1"/>
</dbReference>
<keyword evidence="1" id="KW-0805">Transcription regulation</keyword>
<dbReference type="SUPFAM" id="SSF46689">
    <property type="entry name" value="Homeodomain-like"/>
    <property type="match status" value="1"/>
</dbReference>
<reference evidence="6 7" key="1">
    <citation type="submission" date="2020-08" db="EMBL/GenBank/DDBJ databases">
        <title>Sequencing the genomes of 1000 actinobacteria strains.</title>
        <authorList>
            <person name="Klenk H.-P."/>
        </authorList>
    </citation>
    <scope>NUCLEOTIDE SEQUENCE [LARGE SCALE GENOMIC DNA]</scope>
    <source>
        <strain evidence="6 7">DSM 45084</strain>
    </source>
</reference>
<evidence type="ECO:0000256" key="3">
    <source>
        <dbReference type="ARBA" id="ARBA00023163"/>
    </source>
</evidence>
<dbReference type="InterPro" id="IPR050109">
    <property type="entry name" value="HTH-type_TetR-like_transc_reg"/>
</dbReference>
<name>A0A7W7T5N4_9PSEU</name>
<feature type="DNA-binding region" description="H-T-H motif" evidence="4">
    <location>
        <begin position="35"/>
        <end position="54"/>
    </location>
</feature>
<comment type="caution">
    <text evidence="6">The sequence shown here is derived from an EMBL/GenBank/DDBJ whole genome shotgun (WGS) entry which is preliminary data.</text>
</comment>
<protein>
    <submittedName>
        <fullName evidence="6">AcrR family transcriptional regulator</fullName>
    </submittedName>
</protein>
<dbReference type="GO" id="GO:0000976">
    <property type="term" value="F:transcription cis-regulatory region binding"/>
    <property type="evidence" value="ECO:0007669"/>
    <property type="project" value="TreeGrafter"/>
</dbReference>
<dbReference type="Proteomes" id="UP000542674">
    <property type="component" value="Unassembled WGS sequence"/>
</dbReference>
<dbReference type="PROSITE" id="PS50977">
    <property type="entry name" value="HTH_TETR_2"/>
    <property type="match status" value="1"/>
</dbReference>
<dbReference type="PANTHER" id="PTHR30055">
    <property type="entry name" value="HTH-TYPE TRANSCRIPTIONAL REGULATOR RUTR"/>
    <property type="match status" value="1"/>
</dbReference>
<dbReference type="EMBL" id="JACHJS010000001">
    <property type="protein sequence ID" value="MBB4967015.1"/>
    <property type="molecule type" value="Genomic_DNA"/>
</dbReference>
<dbReference type="InterPro" id="IPR023772">
    <property type="entry name" value="DNA-bd_HTH_TetR-type_CS"/>
</dbReference>
<dbReference type="InterPro" id="IPR009057">
    <property type="entry name" value="Homeodomain-like_sf"/>
</dbReference>
<dbReference type="Pfam" id="PF00440">
    <property type="entry name" value="TetR_N"/>
    <property type="match status" value="1"/>
</dbReference>
<evidence type="ECO:0000256" key="2">
    <source>
        <dbReference type="ARBA" id="ARBA00023125"/>
    </source>
</evidence>
<dbReference type="Gene3D" id="1.10.10.60">
    <property type="entry name" value="Homeodomain-like"/>
    <property type="match status" value="1"/>
</dbReference>
<sequence length="191" mass="20798">MEKLGLRERKKAATRQAIHEAAVHLALELGPERVTVDLVADAAQVSRRTFSNYFANKEEAIFHADHTRLRRLVALVAARPAGESARAALAGAARELVAESPHSDPVWVAQRRLLRGHPSLAAHQVAAYAVFERDLTSAVATRLPDPDPLRSRVLAVTFLAALRAAAHVWLDHPDRSFGELVEEALDCLSGG</sequence>
<feature type="domain" description="HTH tetR-type" evidence="5">
    <location>
        <begin position="12"/>
        <end position="72"/>
    </location>
</feature>
<dbReference type="AlphaFoldDB" id="A0A7W7T5N4"/>
<organism evidence="6 7">
    <name type="scientific">Saccharothrix violaceirubra</name>
    <dbReference type="NCBI Taxonomy" id="413306"/>
    <lineage>
        <taxon>Bacteria</taxon>
        <taxon>Bacillati</taxon>
        <taxon>Actinomycetota</taxon>
        <taxon>Actinomycetes</taxon>
        <taxon>Pseudonocardiales</taxon>
        <taxon>Pseudonocardiaceae</taxon>
        <taxon>Saccharothrix</taxon>
    </lineage>
</organism>
<dbReference type="PROSITE" id="PS01081">
    <property type="entry name" value="HTH_TETR_1"/>
    <property type="match status" value="1"/>
</dbReference>
<dbReference type="Pfam" id="PF17754">
    <property type="entry name" value="TetR_C_14"/>
    <property type="match status" value="1"/>
</dbReference>
<evidence type="ECO:0000313" key="7">
    <source>
        <dbReference type="Proteomes" id="UP000542674"/>
    </source>
</evidence>
<dbReference type="RefSeq" id="WP_184671367.1">
    <property type="nucleotide sequence ID" value="NZ_BAABAI010000037.1"/>
</dbReference>